<reference evidence="11" key="1">
    <citation type="submission" date="2020-10" db="EMBL/GenBank/DDBJ databases">
        <authorList>
            <person name="Gilroy R."/>
        </authorList>
    </citation>
    <scope>NUCLEOTIDE SEQUENCE</scope>
    <source>
        <strain evidence="11">35461</strain>
    </source>
</reference>
<sequence>MDFLFGVLLVLEALIALLMVAVVMLQPPKDPSGGMGSAFGGGFGEEVFGGRTGNVLSRATVVLGVLLILNTLGLALLNRGANASITGLETPPAQEQPAQ</sequence>
<evidence type="ECO:0000256" key="6">
    <source>
        <dbReference type="ARBA" id="ARBA00022927"/>
    </source>
</evidence>
<comment type="caution">
    <text evidence="11">The sequence shown here is derived from an EMBL/GenBank/DDBJ whole genome shotgun (WGS) entry which is preliminary data.</text>
</comment>
<dbReference type="GO" id="GO:0009306">
    <property type="term" value="P:protein secretion"/>
    <property type="evidence" value="ECO:0007669"/>
    <property type="project" value="UniProtKB-UniRule"/>
</dbReference>
<gene>
    <name evidence="11" type="primary">secG</name>
    <name evidence="11" type="ORF">IAC79_00975</name>
</gene>
<dbReference type="Proteomes" id="UP000886845">
    <property type="component" value="Unassembled WGS sequence"/>
</dbReference>
<comment type="function">
    <text evidence="10">Involved in protein export. Participates in an early event of protein translocation.</text>
</comment>
<dbReference type="NCBIfam" id="TIGR00810">
    <property type="entry name" value="secG"/>
    <property type="match status" value="1"/>
</dbReference>
<evidence type="ECO:0000256" key="7">
    <source>
        <dbReference type="ARBA" id="ARBA00022989"/>
    </source>
</evidence>
<dbReference type="GO" id="GO:0065002">
    <property type="term" value="P:intracellular protein transmembrane transport"/>
    <property type="evidence" value="ECO:0007669"/>
    <property type="project" value="TreeGrafter"/>
</dbReference>
<keyword evidence="5 10" id="KW-0812">Transmembrane</keyword>
<dbReference type="InterPro" id="IPR004692">
    <property type="entry name" value="SecG"/>
</dbReference>
<accession>A0A9D1NL31</accession>
<comment type="similarity">
    <text evidence="2 10">Belongs to the SecG family.</text>
</comment>
<protein>
    <recommendedName>
        <fullName evidence="10">Protein-export membrane protein SecG</fullName>
    </recommendedName>
</protein>
<keyword evidence="7 10" id="KW-1133">Transmembrane helix</keyword>
<proteinExistence type="inferred from homology"/>
<keyword evidence="6 10" id="KW-0653">Protein transport</keyword>
<dbReference type="GO" id="GO:0015450">
    <property type="term" value="F:protein-transporting ATPase activity"/>
    <property type="evidence" value="ECO:0007669"/>
    <property type="project" value="UniProtKB-UniRule"/>
</dbReference>
<name>A0A9D1NL31_9BACT</name>
<evidence type="ECO:0000256" key="3">
    <source>
        <dbReference type="ARBA" id="ARBA00022448"/>
    </source>
</evidence>
<evidence type="ECO:0000313" key="12">
    <source>
        <dbReference type="Proteomes" id="UP000886845"/>
    </source>
</evidence>
<evidence type="ECO:0000256" key="10">
    <source>
        <dbReference type="RuleBase" id="RU365087"/>
    </source>
</evidence>
<reference evidence="11" key="2">
    <citation type="journal article" date="2021" name="PeerJ">
        <title>Extensive microbial diversity within the chicken gut microbiome revealed by metagenomics and culture.</title>
        <authorList>
            <person name="Gilroy R."/>
            <person name="Ravi A."/>
            <person name="Getino M."/>
            <person name="Pursley I."/>
            <person name="Horton D.L."/>
            <person name="Alikhan N.F."/>
            <person name="Baker D."/>
            <person name="Gharbi K."/>
            <person name="Hall N."/>
            <person name="Watson M."/>
            <person name="Adriaenssens E.M."/>
            <person name="Foster-Nyarko E."/>
            <person name="Jarju S."/>
            <person name="Secka A."/>
            <person name="Antonio M."/>
            <person name="Oren A."/>
            <person name="Chaudhuri R.R."/>
            <person name="La Ragione R."/>
            <person name="Hildebrand F."/>
            <person name="Pallen M.J."/>
        </authorList>
    </citation>
    <scope>NUCLEOTIDE SEQUENCE</scope>
    <source>
        <strain evidence="11">35461</strain>
    </source>
</reference>
<organism evidence="11 12">
    <name type="scientific">Candidatus Spyradenecus faecavium</name>
    <dbReference type="NCBI Taxonomy" id="2840947"/>
    <lineage>
        <taxon>Bacteria</taxon>
        <taxon>Pseudomonadati</taxon>
        <taxon>Lentisphaerota</taxon>
        <taxon>Lentisphaeria</taxon>
        <taxon>Lentisphaerales</taxon>
        <taxon>Lentisphaeraceae</taxon>
        <taxon>Lentisphaeraceae incertae sedis</taxon>
        <taxon>Candidatus Spyradenecus</taxon>
    </lineage>
</organism>
<dbReference type="AlphaFoldDB" id="A0A9D1NL31"/>
<evidence type="ECO:0000256" key="1">
    <source>
        <dbReference type="ARBA" id="ARBA00004651"/>
    </source>
</evidence>
<keyword evidence="4 10" id="KW-1003">Cell membrane</keyword>
<evidence type="ECO:0000256" key="2">
    <source>
        <dbReference type="ARBA" id="ARBA00008445"/>
    </source>
</evidence>
<evidence type="ECO:0000256" key="8">
    <source>
        <dbReference type="ARBA" id="ARBA00023010"/>
    </source>
</evidence>
<keyword evidence="9 10" id="KW-0472">Membrane</keyword>
<dbReference type="PRINTS" id="PR01651">
    <property type="entry name" value="SECGEXPORT"/>
</dbReference>
<dbReference type="GO" id="GO:0005886">
    <property type="term" value="C:plasma membrane"/>
    <property type="evidence" value="ECO:0007669"/>
    <property type="project" value="UniProtKB-SubCell"/>
</dbReference>
<dbReference type="Pfam" id="PF03840">
    <property type="entry name" value="SecG"/>
    <property type="match status" value="1"/>
</dbReference>
<keyword evidence="3 10" id="KW-0813">Transport</keyword>
<keyword evidence="8 10" id="KW-0811">Translocation</keyword>
<dbReference type="GO" id="GO:0043952">
    <property type="term" value="P:protein transport by the Sec complex"/>
    <property type="evidence" value="ECO:0007669"/>
    <property type="project" value="TreeGrafter"/>
</dbReference>
<evidence type="ECO:0000256" key="9">
    <source>
        <dbReference type="ARBA" id="ARBA00023136"/>
    </source>
</evidence>
<evidence type="ECO:0000256" key="4">
    <source>
        <dbReference type="ARBA" id="ARBA00022475"/>
    </source>
</evidence>
<comment type="subcellular location">
    <subcellularLocation>
        <location evidence="1 10">Cell membrane</location>
        <topology evidence="1 10">Multi-pass membrane protein</topology>
    </subcellularLocation>
</comment>
<evidence type="ECO:0000256" key="5">
    <source>
        <dbReference type="ARBA" id="ARBA00022692"/>
    </source>
</evidence>
<dbReference type="EMBL" id="DVOR01000033">
    <property type="protein sequence ID" value="HIV08674.1"/>
    <property type="molecule type" value="Genomic_DNA"/>
</dbReference>
<dbReference type="PANTHER" id="PTHR34182">
    <property type="entry name" value="PROTEIN-EXPORT MEMBRANE PROTEIN SECG"/>
    <property type="match status" value="1"/>
</dbReference>
<feature type="transmembrane region" description="Helical" evidence="10">
    <location>
        <begin position="55"/>
        <end position="77"/>
    </location>
</feature>
<dbReference type="PANTHER" id="PTHR34182:SF1">
    <property type="entry name" value="PROTEIN-EXPORT MEMBRANE PROTEIN SECG"/>
    <property type="match status" value="1"/>
</dbReference>
<comment type="caution">
    <text evidence="10">Lacks conserved residue(s) required for the propagation of feature annotation.</text>
</comment>
<evidence type="ECO:0000313" key="11">
    <source>
        <dbReference type="EMBL" id="HIV08674.1"/>
    </source>
</evidence>